<gene>
    <name evidence="6" type="ORF">PSON_ATCC_30995.1.T1620042</name>
</gene>
<feature type="transmembrane region" description="Helical" evidence="4">
    <location>
        <begin position="809"/>
        <end position="829"/>
    </location>
</feature>
<dbReference type="InterPro" id="IPR016158">
    <property type="entry name" value="Cullin_homology"/>
</dbReference>
<evidence type="ECO:0000256" key="3">
    <source>
        <dbReference type="SAM" id="Coils"/>
    </source>
</evidence>
<dbReference type="InterPro" id="IPR001373">
    <property type="entry name" value="Cullin_N"/>
</dbReference>
<dbReference type="Pfam" id="PF00888">
    <property type="entry name" value="Cullin"/>
    <property type="match status" value="1"/>
</dbReference>
<dbReference type="EMBL" id="CAJJDN010000162">
    <property type="protein sequence ID" value="CAD8125779.1"/>
    <property type="molecule type" value="Genomic_DNA"/>
</dbReference>
<keyword evidence="4" id="KW-1133">Transmembrane helix</keyword>
<feature type="domain" description="Cullin family profile" evidence="5">
    <location>
        <begin position="426"/>
        <end position="649"/>
    </location>
</feature>
<dbReference type="SMART" id="SM00182">
    <property type="entry name" value="CULLIN"/>
    <property type="match status" value="1"/>
</dbReference>
<reference evidence="6" key="1">
    <citation type="submission" date="2021-01" db="EMBL/GenBank/DDBJ databases">
        <authorList>
            <consortium name="Genoscope - CEA"/>
            <person name="William W."/>
        </authorList>
    </citation>
    <scope>NUCLEOTIDE SEQUENCE</scope>
</reference>
<keyword evidence="3" id="KW-0175">Coiled coil</keyword>
<feature type="transmembrane region" description="Helical" evidence="4">
    <location>
        <begin position="916"/>
        <end position="939"/>
    </location>
</feature>
<feature type="transmembrane region" description="Helical" evidence="4">
    <location>
        <begin position="892"/>
        <end position="910"/>
    </location>
</feature>
<feature type="transmembrane region" description="Helical" evidence="4">
    <location>
        <begin position="867"/>
        <end position="885"/>
    </location>
</feature>
<dbReference type="GO" id="GO:0031625">
    <property type="term" value="F:ubiquitin protein ligase binding"/>
    <property type="evidence" value="ECO:0007669"/>
    <property type="project" value="InterPro"/>
</dbReference>
<dbReference type="SMART" id="SM00884">
    <property type="entry name" value="Cullin_Nedd8"/>
    <property type="match status" value="1"/>
</dbReference>
<comment type="caution">
    <text evidence="6">The sequence shown here is derived from an EMBL/GenBank/DDBJ whole genome shotgun (WGS) entry which is preliminary data.</text>
</comment>
<evidence type="ECO:0000256" key="1">
    <source>
        <dbReference type="PROSITE-ProRule" id="PRU00330"/>
    </source>
</evidence>
<evidence type="ECO:0000313" key="7">
    <source>
        <dbReference type="Proteomes" id="UP000692954"/>
    </source>
</evidence>
<dbReference type="InterPro" id="IPR059120">
    <property type="entry name" value="Cullin-like_AB"/>
</dbReference>
<sequence length="947" mass="111388">MKKIEGQFEKQKLYQQKLQKIKELCQEATKKIRQGLLEGTPIKMANSDIMNIYNDIYKLTDEAGTAQAQKNQTKNQNNNKGDKVEEQLIQFFKDFLNEFIADIYQKVNEFIGEKESVLHIVSKTYHDYKAYSYWLYKMFYYLDKFAMPSVGTTLCSTSLKLLKDGYFEKCNKLILNTILQFIQETRKSGVLLNKQIKQLIQLFSVMGSKEVELKFMKDVGEYDYQCNKPNDAQRFYKDQFQHHLLQETQKFYKDEIDEKQKFTTPEFINWGNSIFKLEMDMCMECYPKSQSAIENKLKIMLVKDQAARLTNSTTGVGYMLQYDRTDELKQLFQFILRTKECITHIAQAYQNYFEQQGQIINNSIEQEQQVQLKDGRQLHEAELYFTRMLEVMEKAQSILKNQLLDEPEIQKSYSGAFMSVINKNEKSPMWLAIYTDIIIRSEKGVNEMETDKKLGKIVSVFQLLYQRDVFFRHYQKFLSNRLLNQQIQNLQLEKQLLQKFKGETGTNVLTQLSSMINDIEQSNRFATDQAISKNLKFELNVYLLSQGCWPINTIQDNIMKPPQIETVLKNYEDMYLQKHNGRILTWCFNMGQGELVYRIQNEKYYLNVNTMQMIAFLQFNQADSFSIKNLLELTKIDKIDLENSLIPFVCLKILSREKQDVEEFQDENEILKLNQIFNNRAKKMKLLPNQKMQPKRASRVKEQNQEELQQMEQINKQREFVVDSQLVRLMKSKKTIKHHELLESCQSMISIFKPDVLFIKKRIENLIEREYIRRDEKDCQLRETNSKIMSESSKTISCTEDFAPMRKGIFVELFLLYLIYMVISIASYYQNSEQDTSQPGQHNDGAVPPNQPQIKPSFISVEALNKFFTIFFGYHVIPVGMSLLYQPRTYSIVICYLHFAAYIVILVAYFKEKESILKIAYTASGLFNILLILGAIVGLSQAEYQCL</sequence>
<accession>A0A8S1RFP1</accession>
<name>A0A8S1RFP1_9CILI</name>
<evidence type="ECO:0000313" key="6">
    <source>
        <dbReference type="EMBL" id="CAD8125779.1"/>
    </source>
</evidence>
<dbReference type="AlphaFoldDB" id="A0A8S1RFP1"/>
<dbReference type="PROSITE" id="PS50069">
    <property type="entry name" value="CULLIN_2"/>
    <property type="match status" value="1"/>
</dbReference>
<evidence type="ECO:0000256" key="2">
    <source>
        <dbReference type="RuleBase" id="RU003829"/>
    </source>
</evidence>
<protein>
    <recommendedName>
        <fullName evidence="5">Cullin family profile domain-containing protein</fullName>
    </recommendedName>
</protein>
<evidence type="ECO:0000256" key="4">
    <source>
        <dbReference type="SAM" id="Phobius"/>
    </source>
</evidence>
<dbReference type="Proteomes" id="UP000692954">
    <property type="component" value="Unassembled WGS sequence"/>
</dbReference>
<dbReference type="Pfam" id="PF10557">
    <property type="entry name" value="Cullin_Nedd8"/>
    <property type="match status" value="1"/>
</dbReference>
<dbReference type="Pfam" id="PF26557">
    <property type="entry name" value="Cullin_AB"/>
    <property type="match status" value="1"/>
</dbReference>
<dbReference type="InterPro" id="IPR045093">
    <property type="entry name" value="Cullin"/>
</dbReference>
<feature type="coiled-coil region" evidence="3">
    <location>
        <begin position="654"/>
        <end position="717"/>
    </location>
</feature>
<dbReference type="InterPro" id="IPR019559">
    <property type="entry name" value="Cullin_neddylation_domain"/>
</dbReference>
<dbReference type="OrthoDB" id="435621at2759"/>
<dbReference type="GO" id="GO:0006511">
    <property type="term" value="P:ubiquitin-dependent protein catabolic process"/>
    <property type="evidence" value="ECO:0007669"/>
    <property type="project" value="InterPro"/>
</dbReference>
<comment type="similarity">
    <text evidence="1 2">Belongs to the cullin family.</text>
</comment>
<keyword evidence="4" id="KW-0812">Transmembrane</keyword>
<proteinExistence type="inferred from homology"/>
<organism evidence="6 7">
    <name type="scientific">Paramecium sonneborni</name>
    <dbReference type="NCBI Taxonomy" id="65129"/>
    <lineage>
        <taxon>Eukaryota</taxon>
        <taxon>Sar</taxon>
        <taxon>Alveolata</taxon>
        <taxon>Ciliophora</taxon>
        <taxon>Intramacronucleata</taxon>
        <taxon>Oligohymenophorea</taxon>
        <taxon>Peniculida</taxon>
        <taxon>Parameciidae</taxon>
        <taxon>Paramecium</taxon>
    </lineage>
</organism>
<keyword evidence="4" id="KW-0472">Membrane</keyword>
<dbReference type="PANTHER" id="PTHR11932">
    <property type="entry name" value="CULLIN"/>
    <property type="match status" value="1"/>
</dbReference>
<evidence type="ECO:0000259" key="5">
    <source>
        <dbReference type="PROSITE" id="PS50069"/>
    </source>
</evidence>
<keyword evidence="7" id="KW-1185">Reference proteome</keyword>